<sequence length="68" mass="8162">QLEQIEQAEKEQKDKEKESEQEIKELNKQIEKINQQKPTSIAAKKIEREIRDAEQKANQSQHEYIEQQ</sequence>
<reference evidence="1" key="1">
    <citation type="submission" date="2021-06" db="EMBL/GenBank/DDBJ databases">
        <authorList>
            <person name="Kallberg Y."/>
            <person name="Tangrot J."/>
            <person name="Rosling A."/>
        </authorList>
    </citation>
    <scope>NUCLEOTIDE SEQUENCE</scope>
    <source>
        <strain evidence="1">MA461A</strain>
    </source>
</reference>
<dbReference type="EMBL" id="CAJVQC010033206">
    <property type="protein sequence ID" value="CAG8753322.1"/>
    <property type="molecule type" value="Genomic_DNA"/>
</dbReference>
<evidence type="ECO:0000313" key="2">
    <source>
        <dbReference type="Proteomes" id="UP000789920"/>
    </source>
</evidence>
<accession>A0ACA9QI72</accession>
<protein>
    <submittedName>
        <fullName evidence="1">11841_t:CDS:1</fullName>
    </submittedName>
</protein>
<keyword evidence="2" id="KW-1185">Reference proteome</keyword>
<feature type="non-terminal residue" evidence="1">
    <location>
        <position position="1"/>
    </location>
</feature>
<dbReference type="Proteomes" id="UP000789920">
    <property type="component" value="Unassembled WGS sequence"/>
</dbReference>
<organism evidence="1 2">
    <name type="scientific">Racocetra persica</name>
    <dbReference type="NCBI Taxonomy" id="160502"/>
    <lineage>
        <taxon>Eukaryota</taxon>
        <taxon>Fungi</taxon>
        <taxon>Fungi incertae sedis</taxon>
        <taxon>Mucoromycota</taxon>
        <taxon>Glomeromycotina</taxon>
        <taxon>Glomeromycetes</taxon>
        <taxon>Diversisporales</taxon>
        <taxon>Gigasporaceae</taxon>
        <taxon>Racocetra</taxon>
    </lineage>
</organism>
<gene>
    <name evidence="1" type="ORF">RPERSI_LOCUS14420</name>
</gene>
<proteinExistence type="predicted"/>
<comment type="caution">
    <text evidence="1">The sequence shown here is derived from an EMBL/GenBank/DDBJ whole genome shotgun (WGS) entry which is preliminary data.</text>
</comment>
<evidence type="ECO:0000313" key="1">
    <source>
        <dbReference type="EMBL" id="CAG8753322.1"/>
    </source>
</evidence>
<name>A0ACA9QI72_9GLOM</name>